<dbReference type="SUPFAM" id="SSF51556">
    <property type="entry name" value="Metallo-dependent hydrolases"/>
    <property type="match status" value="1"/>
</dbReference>
<dbReference type="InParanoid" id="A0A162TRU8"/>
<keyword evidence="3 8" id="KW-0479">Metal-binding</keyword>
<dbReference type="Gene3D" id="3.20.20.140">
    <property type="entry name" value="Metal-dependent hydrolases"/>
    <property type="match status" value="1"/>
</dbReference>
<dbReference type="Pfam" id="PF01979">
    <property type="entry name" value="Amidohydro_1"/>
    <property type="match status" value="1"/>
</dbReference>
<dbReference type="GO" id="GO:0005829">
    <property type="term" value="C:cytosol"/>
    <property type="evidence" value="ECO:0007669"/>
    <property type="project" value="TreeGrafter"/>
</dbReference>
<dbReference type="FunCoup" id="A0A162TRU8">
    <property type="interactions" value="350"/>
</dbReference>
<comment type="cofactor">
    <cofactor evidence="8">
        <name>Zn(2+)</name>
        <dbReference type="ChEBI" id="CHEBI:29105"/>
    </cofactor>
    <text evidence="8">Binds 1 zinc ion per subunit.</text>
</comment>
<evidence type="ECO:0000256" key="8">
    <source>
        <dbReference type="RuleBase" id="RU366009"/>
    </source>
</evidence>
<dbReference type="InterPro" id="IPR014311">
    <property type="entry name" value="Guanine_deaminase"/>
</dbReference>
<gene>
    <name evidence="10" type="ORF">PHYBLDRAFT_182908</name>
</gene>
<dbReference type="VEuPathDB" id="FungiDB:PHYBLDRAFT_182908"/>
<evidence type="ECO:0000256" key="7">
    <source>
        <dbReference type="ARBA" id="ARBA00056079"/>
    </source>
</evidence>
<protein>
    <recommendedName>
        <fullName evidence="8">Guanine deaminase</fullName>
        <shortName evidence="8">Guanase</shortName>
        <ecNumber evidence="8">3.5.4.3</ecNumber>
    </recommendedName>
    <alternativeName>
        <fullName evidence="8">Guanine aminohydrolase</fullName>
    </alternativeName>
</protein>
<reference evidence="11" key="1">
    <citation type="submission" date="2015-06" db="EMBL/GenBank/DDBJ databases">
        <title>Expansion of signal transduction pathways in fungi by whole-genome duplication.</title>
        <authorList>
            <consortium name="DOE Joint Genome Institute"/>
            <person name="Corrochano L.M."/>
            <person name="Kuo A."/>
            <person name="Marcet-Houben M."/>
            <person name="Polaino S."/>
            <person name="Salamov A."/>
            <person name="Villalobos J.M."/>
            <person name="Alvarez M.I."/>
            <person name="Avalos J."/>
            <person name="Benito E.P."/>
            <person name="Benoit I."/>
            <person name="Burger G."/>
            <person name="Camino L.P."/>
            <person name="Canovas D."/>
            <person name="Cerda-Olmedo E."/>
            <person name="Cheng J.-F."/>
            <person name="Dominguez A."/>
            <person name="Elias M."/>
            <person name="Eslava A.P."/>
            <person name="Glaser F."/>
            <person name="Grimwood J."/>
            <person name="Gutierrez G."/>
            <person name="Heitman J."/>
            <person name="Henrissat B."/>
            <person name="Iturriaga E.A."/>
            <person name="Lang B.F."/>
            <person name="Lavin J.L."/>
            <person name="Lee S."/>
            <person name="Li W."/>
            <person name="Lindquist E."/>
            <person name="Lopez-Garcia S."/>
            <person name="Luque E.M."/>
            <person name="Marcos A.T."/>
            <person name="Martin J."/>
            <person name="McCluskey K."/>
            <person name="Medina H.R."/>
            <person name="Miralles-Duran A."/>
            <person name="Miyazaki A."/>
            <person name="Munoz-Torres E."/>
            <person name="Oguiza J.A."/>
            <person name="Ohm R."/>
            <person name="Olmedo M."/>
            <person name="Orejas M."/>
            <person name="Ortiz-Castellanos L."/>
            <person name="Pisabarro A.G."/>
            <person name="Rodriguez-Romero J."/>
            <person name="Ruiz-Herrera J."/>
            <person name="Ruiz-Vazquez R."/>
            <person name="Sanz C."/>
            <person name="Schackwitz W."/>
            <person name="Schmutz J."/>
            <person name="Shahriari M."/>
            <person name="Shelest E."/>
            <person name="Silva-Franco F."/>
            <person name="Soanes D."/>
            <person name="Syed K."/>
            <person name="Tagua V.G."/>
            <person name="Talbot N.J."/>
            <person name="Thon M."/>
            <person name="De vries R.P."/>
            <person name="Wiebenga A."/>
            <person name="Yadav J.S."/>
            <person name="Braun E.L."/>
            <person name="Baker S."/>
            <person name="Garre V."/>
            <person name="Horwitz B."/>
            <person name="Torres-Martinez S."/>
            <person name="Idnurm A."/>
            <person name="Herrera-Estrella A."/>
            <person name="Gabaldon T."/>
            <person name="Grigoriev I.V."/>
        </authorList>
    </citation>
    <scope>NUCLEOTIDE SEQUENCE [LARGE SCALE GENOMIC DNA]</scope>
    <source>
        <strain evidence="11">NRRL 1555(-)</strain>
    </source>
</reference>
<proteinExistence type="inferred from homology"/>
<dbReference type="Gene3D" id="2.30.40.10">
    <property type="entry name" value="Urease, subunit C, domain 1"/>
    <property type="match status" value="1"/>
</dbReference>
<evidence type="ECO:0000313" key="11">
    <source>
        <dbReference type="Proteomes" id="UP000077315"/>
    </source>
</evidence>
<comment type="similarity">
    <text evidence="2 8">Belongs to the metallo-dependent hydrolases superfamily. ATZ/TRZ family.</text>
</comment>
<organism evidence="10 11">
    <name type="scientific">Phycomyces blakesleeanus (strain ATCC 8743b / DSM 1359 / FGSC 10004 / NBRC 33097 / NRRL 1555)</name>
    <dbReference type="NCBI Taxonomy" id="763407"/>
    <lineage>
        <taxon>Eukaryota</taxon>
        <taxon>Fungi</taxon>
        <taxon>Fungi incertae sedis</taxon>
        <taxon>Mucoromycota</taxon>
        <taxon>Mucoromycotina</taxon>
        <taxon>Mucoromycetes</taxon>
        <taxon>Mucorales</taxon>
        <taxon>Phycomycetaceae</taxon>
        <taxon>Phycomyces</taxon>
    </lineage>
</organism>
<comment type="function">
    <text evidence="7 8">Catalyzes the hydrolytic deamination of guanine, producing xanthine and ammonia.</text>
</comment>
<dbReference type="UniPathway" id="UPA00603">
    <property type="reaction ID" value="UER00660"/>
</dbReference>
<dbReference type="EMBL" id="KV440992">
    <property type="protein sequence ID" value="OAD69273.1"/>
    <property type="molecule type" value="Genomic_DNA"/>
</dbReference>
<feature type="domain" description="Amidohydrolase-related" evidence="9">
    <location>
        <begin position="69"/>
        <end position="444"/>
    </location>
</feature>
<evidence type="ECO:0000256" key="5">
    <source>
        <dbReference type="ARBA" id="ARBA00022833"/>
    </source>
</evidence>
<evidence type="ECO:0000259" key="9">
    <source>
        <dbReference type="Pfam" id="PF01979"/>
    </source>
</evidence>
<dbReference type="GO" id="GO:0008892">
    <property type="term" value="F:guanine deaminase activity"/>
    <property type="evidence" value="ECO:0007669"/>
    <property type="project" value="UniProtKB-UniRule"/>
</dbReference>
<evidence type="ECO:0000256" key="3">
    <source>
        <dbReference type="ARBA" id="ARBA00022723"/>
    </source>
</evidence>
<evidence type="ECO:0000256" key="2">
    <source>
        <dbReference type="ARBA" id="ARBA00006745"/>
    </source>
</evidence>
<evidence type="ECO:0000256" key="4">
    <source>
        <dbReference type="ARBA" id="ARBA00022801"/>
    </source>
</evidence>
<sequence length="451" mass="49898">MTSNTVFYGTLIHSLSLAELEVINNGVLIINDKGIIIHLERNVPDLNAFLLKHDFGITKIHRLNPHQFLAPGFVDTHAHAPQYVFSGLGMDLPLLDWLNTYTFPAESSFKSVEYAEKAYTKVVSRFLRNGTTTCSWFATIHLNACQSLTDIIERLGQRAFIGKVNMDQNSPDYYVETTEGSLRDTRLFIDYVNSKKSSLLTPVITPRFAISCTSELMLGLGKLAKEYDVPVQSHLCENHDEIEFTCSLFPDSANYTAIYDDHNLLTDKSYMAHCVHMKDDEVDMLAAKSVGVSHCANSNFSIHSGVCDVRRFLKKGIKVGLGTDVAGGFSPSVLDSIRSSFMASKTMKIMHRDGMTGGSKEYEPLVPSELFYLATLGGAKVLGLEDTIGNFAVGKSLDALWVDLAEGGPVDIFENDTNTQMFEKFLFLGNDQSLLHVFVQGRRVAGTATSI</sequence>
<dbReference type="InterPro" id="IPR006680">
    <property type="entry name" value="Amidohydro-rel"/>
</dbReference>
<dbReference type="InterPro" id="IPR011059">
    <property type="entry name" value="Metal-dep_hydrolase_composite"/>
</dbReference>
<comment type="pathway">
    <text evidence="1 8">Purine metabolism; guanine degradation; xanthine from guanine: step 1/1.</text>
</comment>
<evidence type="ECO:0000256" key="6">
    <source>
        <dbReference type="ARBA" id="ARBA00051148"/>
    </source>
</evidence>
<dbReference type="OrthoDB" id="194468at2759"/>
<keyword evidence="5 8" id="KW-0862">Zinc</keyword>
<dbReference type="NCBIfam" id="TIGR02967">
    <property type="entry name" value="guan_deamin"/>
    <property type="match status" value="1"/>
</dbReference>
<dbReference type="GeneID" id="28999597"/>
<dbReference type="FunFam" id="3.20.20.140:FF:000022">
    <property type="entry name" value="Guanine deaminase"/>
    <property type="match status" value="1"/>
</dbReference>
<keyword evidence="11" id="KW-1185">Reference proteome</keyword>
<accession>A0A162TRU8</accession>
<evidence type="ECO:0000313" key="10">
    <source>
        <dbReference type="EMBL" id="OAD69273.1"/>
    </source>
</evidence>
<evidence type="ECO:0000256" key="1">
    <source>
        <dbReference type="ARBA" id="ARBA00004984"/>
    </source>
</evidence>
<dbReference type="STRING" id="763407.A0A162TRU8"/>
<dbReference type="PANTHER" id="PTHR11271:SF6">
    <property type="entry name" value="GUANINE DEAMINASE"/>
    <property type="match status" value="1"/>
</dbReference>
<dbReference type="InterPro" id="IPR051607">
    <property type="entry name" value="Metallo-dep_hydrolases"/>
</dbReference>
<dbReference type="EC" id="3.5.4.3" evidence="8"/>
<name>A0A162TRU8_PHYB8</name>
<dbReference type="RefSeq" id="XP_018287313.1">
    <property type="nucleotide sequence ID" value="XM_018438691.1"/>
</dbReference>
<dbReference type="PANTHER" id="PTHR11271">
    <property type="entry name" value="GUANINE DEAMINASE"/>
    <property type="match status" value="1"/>
</dbReference>
<dbReference type="AlphaFoldDB" id="A0A162TRU8"/>
<keyword evidence="4 8" id="KW-0378">Hydrolase</keyword>
<dbReference type="Proteomes" id="UP000077315">
    <property type="component" value="Unassembled WGS sequence"/>
</dbReference>
<dbReference type="GO" id="GO:0006147">
    <property type="term" value="P:guanine catabolic process"/>
    <property type="evidence" value="ECO:0007669"/>
    <property type="project" value="UniProtKB-UniRule"/>
</dbReference>
<comment type="catalytic activity">
    <reaction evidence="6 8">
        <text>guanine + H2O + H(+) = xanthine + NH4(+)</text>
        <dbReference type="Rhea" id="RHEA:14665"/>
        <dbReference type="ChEBI" id="CHEBI:15377"/>
        <dbReference type="ChEBI" id="CHEBI:15378"/>
        <dbReference type="ChEBI" id="CHEBI:16235"/>
        <dbReference type="ChEBI" id="CHEBI:17712"/>
        <dbReference type="ChEBI" id="CHEBI:28938"/>
        <dbReference type="EC" id="3.5.4.3"/>
    </reaction>
</comment>
<dbReference type="GO" id="GO:0008270">
    <property type="term" value="F:zinc ion binding"/>
    <property type="evidence" value="ECO:0007669"/>
    <property type="project" value="UniProtKB-UniRule"/>
</dbReference>
<dbReference type="InterPro" id="IPR032466">
    <property type="entry name" value="Metal_Hydrolase"/>
</dbReference>